<gene>
    <name evidence="2" type="ORF">Pcinc_011246</name>
</gene>
<reference evidence="2" key="1">
    <citation type="submission" date="2023-10" db="EMBL/GenBank/DDBJ databases">
        <title>Genome assemblies of two species of porcelain crab, Petrolisthes cinctipes and Petrolisthes manimaculis (Anomura: Porcellanidae).</title>
        <authorList>
            <person name="Angst P."/>
        </authorList>
    </citation>
    <scope>NUCLEOTIDE SEQUENCE</scope>
    <source>
        <strain evidence="2">PB745_01</strain>
        <tissue evidence="2">Gill</tissue>
    </source>
</reference>
<dbReference type="EMBL" id="JAWQEG010000882">
    <property type="protein sequence ID" value="KAK3884477.1"/>
    <property type="molecule type" value="Genomic_DNA"/>
</dbReference>
<feature type="region of interest" description="Disordered" evidence="1">
    <location>
        <begin position="75"/>
        <end position="101"/>
    </location>
</feature>
<organism evidence="2 3">
    <name type="scientific">Petrolisthes cinctipes</name>
    <name type="common">Flat porcelain crab</name>
    <dbReference type="NCBI Taxonomy" id="88211"/>
    <lineage>
        <taxon>Eukaryota</taxon>
        <taxon>Metazoa</taxon>
        <taxon>Ecdysozoa</taxon>
        <taxon>Arthropoda</taxon>
        <taxon>Crustacea</taxon>
        <taxon>Multicrustacea</taxon>
        <taxon>Malacostraca</taxon>
        <taxon>Eumalacostraca</taxon>
        <taxon>Eucarida</taxon>
        <taxon>Decapoda</taxon>
        <taxon>Pleocyemata</taxon>
        <taxon>Anomura</taxon>
        <taxon>Galatheoidea</taxon>
        <taxon>Porcellanidae</taxon>
        <taxon>Petrolisthes</taxon>
    </lineage>
</organism>
<dbReference type="InterPro" id="IPR036397">
    <property type="entry name" value="RNaseH_sf"/>
</dbReference>
<sequence>MLVAWLSDNNTTDWTVGLKFVQFQKNSSYHSGIKRSPFAALFGSDAKVGLTTSALPHDVIHRLQSEDDLLSVSTDETTLVEPSAVEPPAVEPPAVEPPATEPLTADPPAVDLISVEPPAVEPPATEPPTVEQSAVEPTSPLSVRQNNIISQRKRACEAQLSQAERMVKRSRRIMDRKNLVSSSLPAWGATGLTFKKMLEENPDPMVQELALRYHPVGSAEEGIHLTAQRKYAMMENRQFLEYMIATNYTNKYGEETLHVMNECFLPFRLAVLAGVKFKQSLNLIRKRLEAGPTEKEPPHTPQLAQAPPTFQLSLEADWVCVAALRERISSL</sequence>
<dbReference type="Gene3D" id="3.30.420.10">
    <property type="entry name" value="Ribonuclease H-like superfamily/Ribonuclease H"/>
    <property type="match status" value="1"/>
</dbReference>
<evidence type="ECO:0000313" key="3">
    <source>
        <dbReference type="Proteomes" id="UP001286313"/>
    </source>
</evidence>
<accession>A0AAE1G3Y4</accession>
<dbReference type="GO" id="GO:0003676">
    <property type="term" value="F:nucleic acid binding"/>
    <property type="evidence" value="ECO:0007669"/>
    <property type="project" value="InterPro"/>
</dbReference>
<protein>
    <submittedName>
        <fullName evidence="2">Uncharacterized protein</fullName>
    </submittedName>
</protein>
<evidence type="ECO:0000256" key="1">
    <source>
        <dbReference type="SAM" id="MobiDB-lite"/>
    </source>
</evidence>
<dbReference type="AlphaFoldDB" id="A0AAE1G3Y4"/>
<name>A0AAE1G3Y4_PETCI</name>
<feature type="compositionally biased region" description="Pro residues" evidence="1">
    <location>
        <begin position="89"/>
        <end position="100"/>
    </location>
</feature>
<keyword evidence="3" id="KW-1185">Reference proteome</keyword>
<feature type="region of interest" description="Disordered" evidence="1">
    <location>
        <begin position="118"/>
        <end position="139"/>
    </location>
</feature>
<comment type="caution">
    <text evidence="2">The sequence shown here is derived from an EMBL/GenBank/DDBJ whole genome shotgun (WGS) entry which is preliminary data.</text>
</comment>
<evidence type="ECO:0000313" key="2">
    <source>
        <dbReference type="EMBL" id="KAK3884477.1"/>
    </source>
</evidence>
<proteinExistence type="predicted"/>
<dbReference type="Proteomes" id="UP001286313">
    <property type="component" value="Unassembled WGS sequence"/>
</dbReference>